<evidence type="ECO:0000256" key="1">
    <source>
        <dbReference type="SAM" id="MobiDB-lite"/>
    </source>
</evidence>
<feature type="region of interest" description="Disordered" evidence="1">
    <location>
        <begin position="1"/>
        <end position="20"/>
    </location>
</feature>
<dbReference type="RefSeq" id="XP_025368794.1">
    <property type="nucleotide sequence ID" value="XM_025515208.1"/>
</dbReference>
<proteinExistence type="predicted"/>
<dbReference type="AlphaFoldDB" id="A0A316VWF6"/>
<feature type="compositionally biased region" description="Basic and acidic residues" evidence="1">
    <location>
        <begin position="169"/>
        <end position="193"/>
    </location>
</feature>
<feature type="region of interest" description="Disordered" evidence="1">
    <location>
        <begin position="169"/>
        <end position="247"/>
    </location>
</feature>
<dbReference type="Proteomes" id="UP000245783">
    <property type="component" value="Unassembled WGS sequence"/>
</dbReference>
<keyword evidence="3" id="KW-1185">Reference proteome</keyword>
<evidence type="ECO:0000313" key="3">
    <source>
        <dbReference type="Proteomes" id="UP000245783"/>
    </source>
</evidence>
<organism evidence="2 3">
    <name type="scientific">Ceraceosorus guamensis</name>
    <dbReference type="NCBI Taxonomy" id="1522189"/>
    <lineage>
        <taxon>Eukaryota</taxon>
        <taxon>Fungi</taxon>
        <taxon>Dikarya</taxon>
        <taxon>Basidiomycota</taxon>
        <taxon>Ustilaginomycotina</taxon>
        <taxon>Exobasidiomycetes</taxon>
        <taxon>Ceraceosorales</taxon>
        <taxon>Ceraceosoraceae</taxon>
        <taxon>Ceraceosorus</taxon>
    </lineage>
</organism>
<feature type="compositionally biased region" description="Acidic residues" evidence="1">
    <location>
        <begin position="194"/>
        <end position="218"/>
    </location>
</feature>
<protein>
    <submittedName>
        <fullName evidence="2">Uncharacterized protein</fullName>
    </submittedName>
</protein>
<accession>A0A316VWF6</accession>
<dbReference type="GeneID" id="37037078"/>
<gene>
    <name evidence="2" type="ORF">IE81DRAFT_330805</name>
</gene>
<reference evidence="2 3" key="1">
    <citation type="journal article" date="2018" name="Mol. Biol. Evol.">
        <title>Broad Genomic Sampling Reveals a Smut Pathogenic Ancestry of the Fungal Clade Ustilaginomycotina.</title>
        <authorList>
            <person name="Kijpornyongpan T."/>
            <person name="Mondo S.J."/>
            <person name="Barry K."/>
            <person name="Sandor L."/>
            <person name="Lee J."/>
            <person name="Lipzen A."/>
            <person name="Pangilinan J."/>
            <person name="LaButti K."/>
            <person name="Hainaut M."/>
            <person name="Henrissat B."/>
            <person name="Grigoriev I.V."/>
            <person name="Spatafora J.W."/>
            <person name="Aime M.C."/>
        </authorList>
    </citation>
    <scope>NUCLEOTIDE SEQUENCE [LARGE SCALE GENOMIC DNA]</scope>
    <source>
        <strain evidence="2 3">MCA 4658</strain>
    </source>
</reference>
<name>A0A316VWF6_9BASI</name>
<dbReference type="EMBL" id="KZ819390">
    <property type="protein sequence ID" value="PWN41634.1"/>
    <property type="molecule type" value="Genomic_DNA"/>
</dbReference>
<evidence type="ECO:0000313" key="2">
    <source>
        <dbReference type="EMBL" id="PWN41634.1"/>
    </source>
</evidence>
<sequence>MLLLSHESVDSGERAYQQAAPRHFSNAASAKMPKVKKSLGPAWTALDYTVRTINSSSHITNVNRSELLSQYTEARADHLAVAKRCNDFSQNAAALIAERDQSNETLRAREAEIARRDAEIAALKEMHHQDQVIRARDAEISSLKDEAIRARDAEIARLKALLEGHDIGAQVKQEDRPSPEMEEVQVKDEVSVKDEDEEKDELMEDELASDTEVDELGEDGCSSSRGSDADDEMTDATITGDHESMFD</sequence>
<dbReference type="InParanoid" id="A0A316VWF6"/>